<sequence>MDGFRTLTFGSIPSDPLNLPNSFDQLDPSDFILIQDTPVDVSLADVEDILRQVDEIPLDTRREFLPPGVSSLLDNYVARAMRESEICRTLDQLDPSDFILIQDTPVDVSLADVEDILRQVDEIPLDTRREFLQRTGRSSVTHASQERTGTARRHICRTLDQLDPSDFILIQDTPVDVSLADVEDILRQVDEIPLDTRREFLQVSLPSLTTMSLEL</sequence>
<evidence type="ECO:0000313" key="1">
    <source>
        <dbReference type="EMBL" id="KAK3764440.1"/>
    </source>
</evidence>
<dbReference type="AlphaFoldDB" id="A0AAE0Z871"/>
<proteinExistence type="predicted"/>
<dbReference type="Proteomes" id="UP001283361">
    <property type="component" value="Unassembled WGS sequence"/>
</dbReference>
<organism evidence="1 2">
    <name type="scientific">Elysia crispata</name>
    <name type="common">lettuce slug</name>
    <dbReference type="NCBI Taxonomy" id="231223"/>
    <lineage>
        <taxon>Eukaryota</taxon>
        <taxon>Metazoa</taxon>
        <taxon>Spiralia</taxon>
        <taxon>Lophotrochozoa</taxon>
        <taxon>Mollusca</taxon>
        <taxon>Gastropoda</taxon>
        <taxon>Heterobranchia</taxon>
        <taxon>Euthyneura</taxon>
        <taxon>Panpulmonata</taxon>
        <taxon>Sacoglossa</taxon>
        <taxon>Placobranchoidea</taxon>
        <taxon>Plakobranchidae</taxon>
        <taxon>Elysia</taxon>
    </lineage>
</organism>
<gene>
    <name evidence="1" type="ORF">RRG08_040036</name>
</gene>
<evidence type="ECO:0000313" key="2">
    <source>
        <dbReference type="Proteomes" id="UP001283361"/>
    </source>
</evidence>
<reference evidence="1" key="1">
    <citation type="journal article" date="2023" name="G3 (Bethesda)">
        <title>A reference genome for the long-term kleptoplast-retaining sea slug Elysia crispata morphotype clarki.</title>
        <authorList>
            <person name="Eastman K.E."/>
            <person name="Pendleton A.L."/>
            <person name="Shaikh M.A."/>
            <person name="Suttiyut T."/>
            <person name="Ogas R."/>
            <person name="Tomko P."/>
            <person name="Gavelis G."/>
            <person name="Widhalm J.R."/>
            <person name="Wisecaver J.H."/>
        </authorList>
    </citation>
    <scope>NUCLEOTIDE SEQUENCE</scope>
    <source>
        <strain evidence="1">ECLA1</strain>
    </source>
</reference>
<dbReference type="EMBL" id="JAWDGP010004442">
    <property type="protein sequence ID" value="KAK3764440.1"/>
    <property type="molecule type" value="Genomic_DNA"/>
</dbReference>
<protein>
    <submittedName>
        <fullName evidence="1">Uncharacterized protein</fullName>
    </submittedName>
</protein>
<accession>A0AAE0Z871</accession>
<comment type="caution">
    <text evidence="1">The sequence shown here is derived from an EMBL/GenBank/DDBJ whole genome shotgun (WGS) entry which is preliminary data.</text>
</comment>
<keyword evidence="2" id="KW-1185">Reference proteome</keyword>
<name>A0AAE0Z871_9GAST</name>